<name>M0QGB2_9ACTN</name>
<feature type="region of interest" description="Disordered" evidence="1">
    <location>
        <begin position="99"/>
        <end position="123"/>
    </location>
</feature>
<dbReference type="EMBL" id="BANX01000002">
    <property type="protein sequence ID" value="GAC66422.1"/>
    <property type="molecule type" value="Genomic_DNA"/>
</dbReference>
<keyword evidence="4" id="KW-1185">Reference proteome</keyword>
<organism evidence="3 4">
    <name type="scientific">Gordonia soli NBRC 108243</name>
    <dbReference type="NCBI Taxonomy" id="1223545"/>
    <lineage>
        <taxon>Bacteria</taxon>
        <taxon>Bacillati</taxon>
        <taxon>Actinomycetota</taxon>
        <taxon>Actinomycetes</taxon>
        <taxon>Mycobacteriales</taxon>
        <taxon>Gordoniaceae</taxon>
        <taxon>Gordonia</taxon>
    </lineage>
</organism>
<keyword evidence="2" id="KW-0812">Transmembrane</keyword>
<evidence type="ECO:0008006" key="5">
    <source>
        <dbReference type="Google" id="ProtNLM"/>
    </source>
</evidence>
<keyword evidence="2" id="KW-0472">Membrane</keyword>
<dbReference type="InterPro" id="IPR019933">
    <property type="entry name" value="DivIVA_domain"/>
</dbReference>
<protein>
    <recommendedName>
        <fullName evidence="5">Cell division protein DivIVA</fullName>
    </recommendedName>
</protein>
<dbReference type="AlphaFoldDB" id="M0QGB2"/>
<accession>M0QGB2</accession>
<keyword evidence="2" id="KW-1133">Transmembrane helix</keyword>
<proteinExistence type="predicted"/>
<evidence type="ECO:0000256" key="1">
    <source>
        <dbReference type="SAM" id="MobiDB-lite"/>
    </source>
</evidence>
<sequence length="123" mass="13249">MVSMQTLLLYLLIMALVVAAVFAVVWFVFGRAEDLPPLEPTTTLTRLPRAGITGADVRGLRFAQVVRGYKQSEVDWALEKLARELDELRGVVRDLQARDGASHPAGGASRPTAAPDTEGSTGT</sequence>
<comment type="caution">
    <text evidence="3">The sequence shown here is derived from an EMBL/GenBank/DDBJ whole genome shotgun (WGS) entry which is preliminary data.</text>
</comment>
<gene>
    <name evidence="3" type="ORF">GS4_02_01330</name>
</gene>
<dbReference type="Gene3D" id="6.10.250.660">
    <property type="match status" value="1"/>
</dbReference>
<dbReference type="Proteomes" id="UP000011666">
    <property type="component" value="Unassembled WGS sequence"/>
</dbReference>
<reference evidence="3 4" key="1">
    <citation type="submission" date="2013-01" db="EMBL/GenBank/DDBJ databases">
        <title>Whole genome shotgun sequence of Gordonia soli NBRC 108243.</title>
        <authorList>
            <person name="Isaki-Nakamura S."/>
            <person name="Hosoyama A."/>
            <person name="Tsuchikane K."/>
            <person name="Ando Y."/>
            <person name="Baba S."/>
            <person name="Ohji S."/>
            <person name="Hamada M."/>
            <person name="Tamura T."/>
            <person name="Yamazoe A."/>
            <person name="Yamazaki S."/>
            <person name="Fujita N."/>
        </authorList>
    </citation>
    <scope>NUCLEOTIDE SEQUENCE [LARGE SCALE GENOMIC DNA]</scope>
    <source>
        <strain evidence="3 4">NBRC 108243</strain>
    </source>
</reference>
<feature type="transmembrane region" description="Helical" evidence="2">
    <location>
        <begin position="7"/>
        <end position="29"/>
    </location>
</feature>
<dbReference type="eggNOG" id="COG3599">
    <property type="taxonomic scope" value="Bacteria"/>
</dbReference>
<evidence type="ECO:0000256" key="2">
    <source>
        <dbReference type="SAM" id="Phobius"/>
    </source>
</evidence>
<dbReference type="NCBIfam" id="TIGR03544">
    <property type="entry name" value="DivI1A_domain"/>
    <property type="match status" value="1"/>
</dbReference>
<evidence type="ECO:0000313" key="4">
    <source>
        <dbReference type="Proteomes" id="UP000011666"/>
    </source>
</evidence>
<dbReference type="STRING" id="1223545.GS4_02_01330"/>
<evidence type="ECO:0000313" key="3">
    <source>
        <dbReference type="EMBL" id="GAC66422.1"/>
    </source>
</evidence>